<evidence type="ECO:0000313" key="2">
    <source>
        <dbReference type="Proteomes" id="UP000663935"/>
    </source>
</evidence>
<accession>A0ABX7SQA8</accession>
<evidence type="ECO:0000313" key="1">
    <source>
        <dbReference type="EMBL" id="QTD36412.1"/>
    </source>
</evidence>
<organism evidence="1 2">
    <name type="scientific">Polaribacter batillariae</name>
    <dbReference type="NCBI Taxonomy" id="2808900"/>
    <lineage>
        <taxon>Bacteria</taxon>
        <taxon>Pseudomonadati</taxon>
        <taxon>Bacteroidota</taxon>
        <taxon>Flavobacteriia</taxon>
        <taxon>Flavobacteriales</taxon>
        <taxon>Flavobacteriaceae</taxon>
    </lineage>
</organism>
<dbReference type="EMBL" id="CP071795">
    <property type="protein sequence ID" value="QTD36412.1"/>
    <property type="molecule type" value="Genomic_DNA"/>
</dbReference>
<name>A0ABX7SQA8_9FLAO</name>
<keyword evidence="2" id="KW-1185">Reference proteome</keyword>
<protein>
    <submittedName>
        <fullName evidence="1">Uncharacterized protein</fullName>
    </submittedName>
</protein>
<reference evidence="1 2" key="1">
    <citation type="submission" date="2021-03" db="EMBL/GenBank/DDBJ databases">
        <title>Complete genome of Polaribacter_sp.G4M1.</title>
        <authorList>
            <person name="Jeong S.W."/>
            <person name="Bae J.W."/>
        </authorList>
    </citation>
    <scope>NUCLEOTIDE SEQUENCE [LARGE SCALE GENOMIC DNA]</scope>
    <source>
        <strain evidence="1 2">G4M1</strain>
    </source>
</reference>
<gene>
    <name evidence="1" type="ORF">JL193_09590</name>
</gene>
<dbReference type="RefSeq" id="WP_207970600.1">
    <property type="nucleotide sequence ID" value="NZ_CP071795.1"/>
</dbReference>
<dbReference type="Proteomes" id="UP000663935">
    <property type="component" value="Chromosome"/>
</dbReference>
<sequence>MNTTQNKMIDFDFRGFKGTTQATLELFQHLAKEKGWTSEEIQNVLTEATKHDDEDHLIATILEYCKY</sequence>
<proteinExistence type="predicted"/>